<reference evidence="1 2" key="1">
    <citation type="submission" date="2014-04" db="EMBL/GenBank/DDBJ databases">
        <title>Evolutionary Origins and Diversification of the Mycorrhizal Mutualists.</title>
        <authorList>
            <consortium name="DOE Joint Genome Institute"/>
            <consortium name="Mycorrhizal Genomics Consortium"/>
            <person name="Kohler A."/>
            <person name="Kuo A."/>
            <person name="Nagy L.G."/>
            <person name="Floudas D."/>
            <person name="Copeland A."/>
            <person name="Barry K.W."/>
            <person name="Cichocki N."/>
            <person name="Veneault-Fourrey C."/>
            <person name="LaButti K."/>
            <person name="Lindquist E.A."/>
            <person name="Lipzen A."/>
            <person name="Lundell T."/>
            <person name="Morin E."/>
            <person name="Murat C."/>
            <person name="Riley R."/>
            <person name="Ohm R."/>
            <person name="Sun H."/>
            <person name="Tunlid A."/>
            <person name="Henrissat B."/>
            <person name="Grigoriev I.V."/>
            <person name="Hibbett D.S."/>
            <person name="Martin F."/>
        </authorList>
    </citation>
    <scope>NUCLEOTIDE SEQUENCE [LARGE SCALE GENOMIC DNA]</scope>
    <source>
        <strain evidence="1 2">FD-317 M1</strain>
    </source>
</reference>
<name>A0A0D0C6T9_9AGAR</name>
<accession>A0A0D0C6T9</accession>
<keyword evidence="2" id="KW-1185">Reference proteome</keyword>
<evidence type="ECO:0000313" key="1">
    <source>
        <dbReference type="EMBL" id="KIK53547.1"/>
    </source>
</evidence>
<dbReference type="HOGENOM" id="CLU_089005_0_0_1"/>
<dbReference type="AlphaFoldDB" id="A0A0D0C6T9"/>
<sequence length="287" mass="32074">MSSESFASLNILFDRLVHSSETAAEVASDREHLVAHARQYCLDLCEANVRLNEENNELWGLLVKSRTALSRQQYENSMSGFCMASFEMRPILYQIDMVGVKTLHESANKVICEQKMIIRDLQASLSNSDSTQVAAEAIVQCQEEQLSQFHQMSQDMQCILGVDLSQMSNEGSSTVAPMDVWLETPSNIPLAPADTPSALNTWADKIPTPPPGILPRTIVEVDGESPVVIFFSGHTHEYFVQVNDTPLTYALIEKSEEELAKPELHMSLGMQDICEKMQIDRAEDLYS</sequence>
<protein>
    <submittedName>
        <fullName evidence="1">Uncharacterized protein</fullName>
    </submittedName>
</protein>
<dbReference type="EMBL" id="KN834828">
    <property type="protein sequence ID" value="KIK53547.1"/>
    <property type="molecule type" value="Genomic_DNA"/>
</dbReference>
<gene>
    <name evidence="1" type="ORF">GYMLUDRAFT_250360</name>
</gene>
<proteinExistence type="predicted"/>
<evidence type="ECO:0000313" key="2">
    <source>
        <dbReference type="Proteomes" id="UP000053593"/>
    </source>
</evidence>
<organism evidence="1 2">
    <name type="scientific">Collybiopsis luxurians FD-317 M1</name>
    <dbReference type="NCBI Taxonomy" id="944289"/>
    <lineage>
        <taxon>Eukaryota</taxon>
        <taxon>Fungi</taxon>
        <taxon>Dikarya</taxon>
        <taxon>Basidiomycota</taxon>
        <taxon>Agaricomycotina</taxon>
        <taxon>Agaricomycetes</taxon>
        <taxon>Agaricomycetidae</taxon>
        <taxon>Agaricales</taxon>
        <taxon>Marasmiineae</taxon>
        <taxon>Omphalotaceae</taxon>
        <taxon>Collybiopsis</taxon>
        <taxon>Collybiopsis luxurians</taxon>
    </lineage>
</organism>
<dbReference type="Proteomes" id="UP000053593">
    <property type="component" value="Unassembled WGS sequence"/>
</dbReference>